<dbReference type="OrthoDB" id="9811523at2"/>
<evidence type="ECO:0000259" key="1">
    <source>
        <dbReference type="PROSITE" id="PS51186"/>
    </source>
</evidence>
<name>A0A4P7PUH6_9FLAO</name>
<accession>A0A4P7PUH6</accession>
<dbReference type="KEGG" id="fsn:GS03_01830"/>
<dbReference type="InterPro" id="IPR000182">
    <property type="entry name" value="GNAT_dom"/>
</dbReference>
<dbReference type="EMBL" id="CP038810">
    <property type="protein sequence ID" value="QBZ98325.1"/>
    <property type="molecule type" value="Genomic_DNA"/>
</dbReference>
<feature type="domain" description="N-acetyltransferase" evidence="1">
    <location>
        <begin position="16"/>
        <end position="170"/>
    </location>
</feature>
<dbReference type="Proteomes" id="UP000296862">
    <property type="component" value="Chromosome"/>
</dbReference>
<dbReference type="Pfam" id="PF13302">
    <property type="entry name" value="Acetyltransf_3"/>
    <property type="match status" value="1"/>
</dbReference>
<gene>
    <name evidence="2" type="ORF">GS03_01830</name>
</gene>
<evidence type="ECO:0000313" key="3">
    <source>
        <dbReference type="Proteomes" id="UP000296862"/>
    </source>
</evidence>
<sequence>MTTDSKIFPILTTERLTLRQLSKSDAEEILRLRSDAAINKYLDRKPSKTLDDALSFIKSIIDNELLYWAITKTGEDKLIGTICLFDFQNDINKCEIGYELLTEYQGQGIMLETAKKVIEYANQTLGIKTIDAATHKENQSSIKLLQKIDFKQLNDVNVENADLILFRLIQNVLDN</sequence>
<dbReference type="InterPro" id="IPR016181">
    <property type="entry name" value="Acyl_CoA_acyltransferase"/>
</dbReference>
<dbReference type="AlphaFoldDB" id="A0A4P7PUH6"/>
<proteinExistence type="predicted"/>
<dbReference type="Gene3D" id="3.40.630.30">
    <property type="match status" value="1"/>
</dbReference>
<dbReference type="PANTHER" id="PTHR43792">
    <property type="entry name" value="GNAT FAMILY, PUTATIVE (AFU_ORTHOLOGUE AFUA_3G00765)-RELATED-RELATED"/>
    <property type="match status" value="1"/>
</dbReference>
<organism evidence="2 3">
    <name type="scientific">Flavobacterium sangjuense</name>
    <dbReference type="NCBI Taxonomy" id="2518177"/>
    <lineage>
        <taxon>Bacteria</taxon>
        <taxon>Pseudomonadati</taxon>
        <taxon>Bacteroidota</taxon>
        <taxon>Flavobacteriia</taxon>
        <taxon>Flavobacteriales</taxon>
        <taxon>Flavobacteriaceae</taxon>
        <taxon>Flavobacterium</taxon>
    </lineage>
</organism>
<reference evidence="2 3" key="1">
    <citation type="submission" date="2019-04" db="EMBL/GenBank/DDBJ databases">
        <title>Flavobacterium sp. GS03.</title>
        <authorList>
            <person name="Kim H."/>
        </authorList>
    </citation>
    <scope>NUCLEOTIDE SEQUENCE [LARGE SCALE GENOMIC DNA]</scope>
    <source>
        <strain evidence="2 3">GS03</strain>
    </source>
</reference>
<dbReference type="SUPFAM" id="SSF55729">
    <property type="entry name" value="Acyl-CoA N-acyltransferases (Nat)"/>
    <property type="match status" value="1"/>
</dbReference>
<protein>
    <recommendedName>
        <fullName evidence="1">N-acetyltransferase domain-containing protein</fullName>
    </recommendedName>
</protein>
<dbReference type="GO" id="GO:0016747">
    <property type="term" value="F:acyltransferase activity, transferring groups other than amino-acyl groups"/>
    <property type="evidence" value="ECO:0007669"/>
    <property type="project" value="InterPro"/>
</dbReference>
<keyword evidence="3" id="KW-1185">Reference proteome</keyword>
<evidence type="ECO:0000313" key="2">
    <source>
        <dbReference type="EMBL" id="QBZ98325.1"/>
    </source>
</evidence>
<dbReference type="RefSeq" id="WP_136152227.1">
    <property type="nucleotide sequence ID" value="NZ_CP038810.1"/>
</dbReference>
<dbReference type="InterPro" id="IPR051531">
    <property type="entry name" value="N-acetyltransferase"/>
</dbReference>
<dbReference type="PROSITE" id="PS51186">
    <property type="entry name" value="GNAT"/>
    <property type="match status" value="1"/>
</dbReference>